<evidence type="ECO:0000313" key="2">
    <source>
        <dbReference type="EMBL" id="KKR89968.1"/>
    </source>
</evidence>
<keyword evidence="1" id="KW-0472">Membrane</keyword>
<feature type="transmembrane region" description="Helical" evidence="1">
    <location>
        <begin position="62"/>
        <end position="82"/>
    </location>
</feature>
<gene>
    <name evidence="2" type="ORF">UU39_C0021G0010</name>
</gene>
<evidence type="ECO:0000313" key="3">
    <source>
        <dbReference type="Proteomes" id="UP000034275"/>
    </source>
</evidence>
<reference evidence="2 3" key="1">
    <citation type="journal article" date="2015" name="Nature">
        <title>rRNA introns, odd ribosomes, and small enigmatic genomes across a large radiation of phyla.</title>
        <authorList>
            <person name="Brown C.T."/>
            <person name="Hug L.A."/>
            <person name="Thomas B.C."/>
            <person name="Sharon I."/>
            <person name="Castelle C.J."/>
            <person name="Singh A."/>
            <person name="Wilkins M.J."/>
            <person name="Williams K.H."/>
            <person name="Banfield J.F."/>
        </authorList>
    </citation>
    <scope>NUCLEOTIDE SEQUENCE [LARGE SCALE GENOMIC DNA]</scope>
</reference>
<feature type="transmembrane region" description="Helical" evidence="1">
    <location>
        <begin position="102"/>
        <end position="121"/>
    </location>
</feature>
<dbReference type="Proteomes" id="UP000034275">
    <property type="component" value="Unassembled WGS sequence"/>
</dbReference>
<protein>
    <recommendedName>
        <fullName evidence="4">YggT family protein</fullName>
    </recommendedName>
</protein>
<accession>A0A0G0UMG6</accession>
<keyword evidence="1" id="KW-0812">Transmembrane</keyword>
<dbReference type="AlphaFoldDB" id="A0A0G0UMG6"/>
<organism evidence="2 3">
    <name type="scientific">Candidatus Woesebacteria bacterium GW2011_GWD1_41_12</name>
    <dbReference type="NCBI Taxonomy" id="1618593"/>
    <lineage>
        <taxon>Bacteria</taxon>
        <taxon>Candidatus Woeseibacteriota</taxon>
    </lineage>
</organism>
<evidence type="ECO:0000256" key="1">
    <source>
        <dbReference type="SAM" id="Phobius"/>
    </source>
</evidence>
<dbReference type="EMBL" id="LCAL01000021">
    <property type="protein sequence ID" value="KKR89968.1"/>
    <property type="molecule type" value="Genomic_DNA"/>
</dbReference>
<feature type="transmembrane region" description="Helical" evidence="1">
    <location>
        <begin position="34"/>
        <end position="55"/>
    </location>
</feature>
<dbReference type="PATRIC" id="fig|1618593.3.peg.391"/>
<evidence type="ECO:0008006" key="4">
    <source>
        <dbReference type="Google" id="ProtNLM"/>
    </source>
</evidence>
<proteinExistence type="predicted"/>
<name>A0A0G0UMG6_9BACT</name>
<sequence>MTEIIRETVRTEDEVASTPVNAGEVSGTQTAARLIYFLLGILEVLLAFRLIFKLAGASPGSFFVNAIYSLTGIFIMPFRGIFRQAVTTGVETTAILEPATVVAIIVYAVLAWGIVALVRIISGERKEAI</sequence>
<keyword evidence="1" id="KW-1133">Transmembrane helix</keyword>
<comment type="caution">
    <text evidence="2">The sequence shown here is derived from an EMBL/GenBank/DDBJ whole genome shotgun (WGS) entry which is preliminary data.</text>
</comment>